<sequence length="277" mass="31654">MSTSKSSWLDSYRLQITDNIEARAQWHVPENGLHFGQHFADSGAKYRVQQMISLPISGVSALTAYLHYYPSTVADVEALVSAFIEEHALMDKLAENIGYFSVYGFITPVEVEQMLIHILIKGEVYHELYELTNSQIAYFNHQASLQDLGHQGLEHIEPPVRTESKKSKKTKNAPKHQTPASSLIEETELQVEETDLQWIKSKPDTKFLFKEKKLAKIVVKLPEESTRKVWTKPDDPIMGETLAEEKDLQWTKTKPDTKFLFKEKKSATIVVKLPPRS</sequence>
<reference evidence="3" key="1">
    <citation type="journal article" date="2013" name="G3 (Bethesda)">
        <title>Comparative genomics of a plant-pathogenic fungus, Pyrenophora tritici-repentis, reveals transduplication and the impact of repeat elements on pathogenicity and population divergence.</title>
        <authorList>
            <person name="Manning V.A."/>
            <person name="Pandelova I."/>
            <person name="Dhillon B."/>
            <person name="Wilhelm L.J."/>
            <person name="Goodwin S.B."/>
            <person name="Berlin A.M."/>
            <person name="Figueroa M."/>
            <person name="Freitag M."/>
            <person name="Hane J.K."/>
            <person name="Henrissat B."/>
            <person name="Holman W.H."/>
            <person name="Kodira C.D."/>
            <person name="Martin J."/>
            <person name="Oliver R.P."/>
            <person name="Robbertse B."/>
            <person name="Schackwitz W."/>
            <person name="Schwartz D.C."/>
            <person name="Spatafora J.W."/>
            <person name="Turgeon B.G."/>
            <person name="Yandava C."/>
            <person name="Young S."/>
            <person name="Zhou S."/>
            <person name="Zeng Q."/>
            <person name="Grigoriev I.V."/>
            <person name="Ma L.-J."/>
            <person name="Ciuffetti L.M."/>
        </authorList>
    </citation>
    <scope>NUCLEOTIDE SEQUENCE [LARGE SCALE GENOMIC DNA]</scope>
    <source>
        <strain evidence="3">Pt-1C-BFP</strain>
    </source>
</reference>
<dbReference type="Proteomes" id="UP000001471">
    <property type="component" value="Unassembled WGS sequence"/>
</dbReference>
<dbReference type="InParanoid" id="B2WJ71"/>
<dbReference type="HOGENOM" id="CLU_081379_0_0_1"/>
<name>B2WJ71_PYRTR</name>
<gene>
    <name evidence="2" type="ORF">PTRG_10030</name>
</gene>
<accession>B2WJ71</accession>
<proteinExistence type="predicted"/>
<evidence type="ECO:0000256" key="1">
    <source>
        <dbReference type="SAM" id="MobiDB-lite"/>
    </source>
</evidence>
<evidence type="ECO:0000313" key="3">
    <source>
        <dbReference type="Proteomes" id="UP000001471"/>
    </source>
</evidence>
<evidence type="ECO:0000313" key="2">
    <source>
        <dbReference type="EMBL" id="EDU43081.1"/>
    </source>
</evidence>
<dbReference type="EMBL" id="DS231626">
    <property type="protein sequence ID" value="EDU43081.1"/>
    <property type="molecule type" value="Genomic_DNA"/>
</dbReference>
<dbReference type="AlphaFoldDB" id="B2WJ71"/>
<organism evidence="2 3">
    <name type="scientific">Pyrenophora tritici-repentis (strain Pt-1C-BFP)</name>
    <name type="common">Wheat tan spot fungus</name>
    <name type="synonym">Drechslera tritici-repentis</name>
    <dbReference type="NCBI Taxonomy" id="426418"/>
    <lineage>
        <taxon>Eukaryota</taxon>
        <taxon>Fungi</taxon>
        <taxon>Dikarya</taxon>
        <taxon>Ascomycota</taxon>
        <taxon>Pezizomycotina</taxon>
        <taxon>Dothideomycetes</taxon>
        <taxon>Pleosporomycetidae</taxon>
        <taxon>Pleosporales</taxon>
        <taxon>Pleosporineae</taxon>
        <taxon>Pleosporaceae</taxon>
        <taxon>Pyrenophora</taxon>
    </lineage>
</organism>
<feature type="region of interest" description="Disordered" evidence="1">
    <location>
        <begin position="157"/>
        <end position="183"/>
    </location>
</feature>
<protein>
    <submittedName>
        <fullName evidence="2">Uncharacterized protein</fullName>
    </submittedName>
</protein>